<keyword evidence="2" id="KW-1185">Reference proteome</keyword>
<reference evidence="1 2" key="1">
    <citation type="submission" date="2018-11" db="EMBL/GenBank/DDBJ databases">
        <authorList>
            <consortium name="Pathogen Informatics"/>
        </authorList>
    </citation>
    <scope>NUCLEOTIDE SEQUENCE [LARGE SCALE GENOMIC DNA]</scope>
</reference>
<evidence type="ECO:0000313" key="2">
    <source>
        <dbReference type="Proteomes" id="UP000281553"/>
    </source>
</evidence>
<evidence type="ECO:0000313" key="1">
    <source>
        <dbReference type="EMBL" id="VDN13761.1"/>
    </source>
</evidence>
<protein>
    <submittedName>
        <fullName evidence="1">Uncharacterized protein</fullName>
    </submittedName>
</protein>
<sequence length="93" mass="10483">MCTVLEHKQEYGFGLRLDNACCEKLPVSGAAPKRQASVRQNSESSAWYRQFVSSTSQTNWKFYVFSLIIDSLFDSYCDKLARPTLLLAAIAPL</sequence>
<dbReference type="EMBL" id="UYRU01057277">
    <property type="protein sequence ID" value="VDN13761.1"/>
    <property type="molecule type" value="Genomic_DNA"/>
</dbReference>
<dbReference type="Proteomes" id="UP000281553">
    <property type="component" value="Unassembled WGS sequence"/>
</dbReference>
<gene>
    <name evidence="1" type="ORF">DILT_LOCUS9592</name>
</gene>
<proteinExistence type="predicted"/>
<dbReference type="AlphaFoldDB" id="A0A3P7M6M2"/>
<organism evidence="1 2">
    <name type="scientific">Dibothriocephalus latus</name>
    <name type="common">Fish tapeworm</name>
    <name type="synonym">Diphyllobothrium latum</name>
    <dbReference type="NCBI Taxonomy" id="60516"/>
    <lineage>
        <taxon>Eukaryota</taxon>
        <taxon>Metazoa</taxon>
        <taxon>Spiralia</taxon>
        <taxon>Lophotrochozoa</taxon>
        <taxon>Platyhelminthes</taxon>
        <taxon>Cestoda</taxon>
        <taxon>Eucestoda</taxon>
        <taxon>Diphyllobothriidea</taxon>
        <taxon>Diphyllobothriidae</taxon>
        <taxon>Dibothriocephalus</taxon>
    </lineage>
</organism>
<name>A0A3P7M6M2_DIBLA</name>
<dbReference type="OrthoDB" id="6022628at2759"/>
<accession>A0A3P7M6M2</accession>